<feature type="transmembrane region" description="Helical" evidence="1">
    <location>
        <begin position="292"/>
        <end position="312"/>
    </location>
</feature>
<feature type="transmembrane region" description="Helical" evidence="1">
    <location>
        <begin position="318"/>
        <end position="340"/>
    </location>
</feature>
<keyword evidence="1" id="KW-1133">Transmembrane helix</keyword>
<organism evidence="2 3">
    <name type="scientific">Saccharomonospora azurea NA-128</name>
    <dbReference type="NCBI Taxonomy" id="882081"/>
    <lineage>
        <taxon>Bacteria</taxon>
        <taxon>Bacillati</taxon>
        <taxon>Actinomycetota</taxon>
        <taxon>Actinomycetes</taxon>
        <taxon>Pseudonocardiales</taxon>
        <taxon>Pseudonocardiaceae</taxon>
        <taxon>Saccharomonospora</taxon>
    </lineage>
</organism>
<dbReference type="HOGENOM" id="CLU_541718_0_0_11"/>
<proteinExistence type="predicted"/>
<feature type="transmembrane region" description="Helical" evidence="1">
    <location>
        <begin position="167"/>
        <end position="191"/>
    </location>
</feature>
<evidence type="ECO:0008006" key="4">
    <source>
        <dbReference type="Google" id="ProtNLM"/>
    </source>
</evidence>
<feature type="transmembrane region" description="Helical" evidence="1">
    <location>
        <begin position="93"/>
        <end position="111"/>
    </location>
</feature>
<evidence type="ECO:0000256" key="1">
    <source>
        <dbReference type="SAM" id="Phobius"/>
    </source>
</evidence>
<protein>
    <recommendedName>
        <fullName evidence="4">Glycosyltransferase RgtA/B/C/D-like domain-containing protein</fullName>
    </recommendedName>
</protein>
<dbReference type="OrthoDB" id="141050at2"/>
<dbReference type="Proteomes" id="UP000004705">
    <property type="component" value="Chromosome"/>
</dbReference>
<gene>
    <name evidence="2" type="ORF">SacazDRAFT_02916</name>
</gene>
<feature type="transmembrane region" description="Helical" evidence="1">
    <location>
        <begin position="203"/>
        <end position="222"/>
    </location>
</feature>
<keyword evidence="1" id="KW-0472">Membrane</keyword>
<dbReference type="EMBL" id="CM001466">
    <property type="protein sequence ID" value="EHY89803.1"/>
    <property type="molecule type" value="Genomic_DNA"/>
</dbReference>
<evidence type="ECO:0000313" key="3">
    <source>
        <dbReference type="Proteomes" id="UP000004705"/>
    </source>
</evidence>
<keyword evidence="3" id="KW-1185">Reference proteome</keyword>
<reference evidence="2 3" key="1">
    <citation type="journal article" date="2012" name="Stand. Genomic Sci.">
        <title>Genome sequence of the soil bacterium Saccharomonospora azurea type strain (NA-128(T)).</title>
        <authorList>
            <person name="Klenk H.P."/>
            <person name="Held B."/>
            <person name="Lucas S."/>
            <person name="Lapidus A."/>
            <person name="Copeland A."/>
            <person name="Hammon N."/>
            <person name="Pitluck S."/>
            <person name="Goodwin L.A."/>
            <person name="Han C."/>
            <person name="Tapia R."/>
            <person name="Brambilla E.M."/>
            <person name="Potter G."/>
            <person name="Land M."/>
            <person name="Ivanova N."/>
            <person name="Rohde M."/>
            <person name="Goker M."/>
            <person name="Detter J.C."/>
            <person name="Kyrpides N.C."/>
            <person name="Woyke T."/>
        </authorList>
    </citation>
    <scope>NUCLEOTIDE SEQUENCE [LARGE SCALE GENOMIC DNA]</scope>
    <source>
        <strain evidence="2 3">NA-128</strain>
    </source>
</reference>
<feature type="transmembrane region" description="Helical" evidence="1">
    <location>
        <begin position="141"/>
        <end position="161"/>
    </location>
</feature>
<feature type="transmembrane region" description="Helical" evidence="1">
    <location>
        <begin position="258"/>
        <end position="280"/>
    </location>
</feature>
<evidence type="ECO:0000313" key="2">
    <source>
        <dbReference type="EMBL" id="EHY89803.1"/>
    </source>
</evidence>
<name>H8GCJ5_9PSEU</name>
<feature type="transmembrane region" description="Helical" evidence="1">
    <location>
        <begin position="14"/>
        <end position="33"/>
    </location>
</feature>
<sequence>MEPRERFDVFSRRATLLVVTGSALLAAGVFLVVKDGLIDDAYITLAYAKNLAVHGEWGLVPGMQANSATSPLNVLLLGALTLLTRVFGEAQPVVALGALTVLATAVLAWGWTRLARVYRLPVPVVFLGVLVVLTNPFVLSAIGLEVLLIPAVLVVLTAFAAEGRPVAFGVAAALTVLVRLDLVIFVLLLAFSVAAIRRRLGKAALTAVFVAAPWYVFSWIALGSAVPDTLVIKQEQEGLFGRWTYATGPVMYYLGEKFAVGMAFAPALLGVVAWFGLVGLRLARRWTRFPEVSALVALGGGAVAYFLVYTALGVGPYHWYYVAPATALGMFAVAALGVWWRTAKQDDALLDRTPLVALGLVAVFVAGAVTVGATRGVPWRSPVIFGNWASASDYAHVGRELRERVGGDTVASPGEIGTLAYHCECRIVDVFSDRGRVAELVEKRIADAGPVSAALLRLNYLFFDGSVERAEVDHRLRYKRGPGAGENVWQVHSDALGVGHFTLVPAEDAQRTPPVSTTTR</sequence>
<feature type="transmembrane region" description="Helical" evidence="1">
    <location>
        <begin position="352"/>
        <end position="373"/>
    </location>
</feature>
<dbReference type="AlphaFoldDB" id="H8GCJ5"/>
<accession>H8GCJ5</accession>
<keyword evidence="1" id="KW-0812">Transmembrane</keyword>